<evidence type="ECO:0000313" key="4">
    <source>
        <dbReference type="Proteomes" id="UP000002297"/>
    </source>
</evidence>
<keyword evidence="4" id="KW-1185">Reference proteome</keyword>
<dbReference type="AlphaFoldDB" id="A3U5B1"/>
<sequence>MSAEKFPLTLTLRIDWSETDAYKHVNNVTFIKYMQSARVNFWEETGLATYHTDTNKGPMLVSTKCDFKQQLTYPGNVIIKTRVTHIGTTSFSLEHYILNESNQVSAIGQDVAVCFDFNTQKTFEIPEWLREKMEEFS</sequence>
<dbReference type="STRING" id="216432.CA2559_01695"/>
<accession>A3U5B1</accession>
<dbReference type="InterPro" id="IPR050563">
    <property type="entry name" value="4-hydroxybenzoyl-CoA_TE"/>
</dbReference>
<dbReference type="GO" id="GO:0047617">
    <property type="term" value="F:fatty acyl-CoA hydrolase activity"/>
    <property type="evidence" value="ECO:0007669"/>
    <property type="project" value="TreeGrafter"/>
</dbReference>
<dbReference type="SUPFAM" id="SSF54637">
    <property type="entry name" value="Thioesterase/thiol ester dehydrase-isomerase"/>
    <property type="match status" value="1"/>
</dbReference>
<comment type="similarity">
    <text evidence="1">Belongs to the 4-hydroxybenzoyl-CoA thioesterase family.</text>
</comment>
<name>A3U5B1_CROAH</name>
<proteinExistence type="inferred from homology"/>
<protein>
    <submittedName>
        <fullName evidence="3">Predicted thioesterase</fullName>
    </submittedName>
</protein>
<dbReference type="HOGENOM" id="CLU_101141_2_2_10"/>
<dbReference type="Pfam" id="PF13279">
    <property type="entry name" value="4HBT_2"/>
    <property type="match status" value="1"/>
</dbReference>
<evidence type="ECO:0000256" key="1">
    <source>
        <dbReference type="ARBA" id="ARBA00005953"/>
    </source>
</evidence>
<dbReference type="eggNOG" id="COG0824">
    <property type="taxonomic scope" value="Bacteria"/>
</dbReference>
<dbReference type="GeneID" id="89452138"/>
<organism evidence="3 4">
    <name type="scientific">Croceibacter atlanticus (strain ATCC BAA-628 / JCM 21780 / CIP 108009 / IAM 15332 / KCTC 12090 / HTCC2559)</name>
    <dbReference type="NCBI Taxonomy" id="216432"/>
    <lineage>
        <taxon>Bacteria</taxon>
        <taxon>Pseudomonadati</taxon>
        <taxon>Bacteroidota</taxon>
        <taxon>Flavobacteriia</taxon>
        <taxon>Flavobacteriales</taxon>
        <taxon>Flavobacteriaceae</taxon>
        <taxon>Croceibacter</taxon>
    </lineage>
</organism>
<evidence type="ECO:0000256" key="2">
    <source>
        <dbReference type="ARBA" id="ARBA00022801"/>
    </source>
</evidence>
<reference evidence="3 4" key="1">
    <citation type="journal article" date="2010" name="J. Bacteriol.">
        <title>The complete genome sequence of Croceibacter atlanticus HTCC2559T.</title>
        <authorList>
            <person name="Oh H.M."/>
            <person name="Kang I."/>
            <person name="Ferriera S."/>
            <person name="Giovannoni S.J."/>
            <person name="Cho J.C."/>
        </authorList>
    </citation>
    <scope>NUCLEOTIDE SEQUENCE [LARGE SCALE GENOMIC DNA]</scope>
    <source>
        <strain evidence="4">ATCC BAA-628 / HTCC2559 / KCTC 12090</strain>
    </source>
</reference>
<gene>
    <name evidence="3" type="ordered locus">CA2559_01695</name>
</gene>
<dbReference type="Gene3D" id="3.10.129.10">
    <property type="entry name" value="Hotdog Thioesterase"/>
    <property type="match status" value="1"/>
</dbReference>
<dbReference type="CDD" id="cd00586">
    <property type="entry name" value="4HBT"/>
    <property type="match status" value="1"/>
</dbReference>
<dbReference type="PANTHER" id="PTHR31793:SF27">
    <property type="entry name" value="NOVEL THIOESTERASE SUPERFAMILY DOMAIN AND SAPOSIN A-TYPE DOMAIN CONTAINING PROTEIN (0610012H03RIK)"/>
    <property type="match status" value="1"/>
</dbReference>
<dbReference type="EMBL" id="CP002046">
    <property type="protein sequence ID" value="EAP87428.1"/>
    <property type="molecule type" value="Genomic_DNA"/>
</dbReference>
<evidence type="ECO:0000313" key="3">
    <source>
        <dbReference type="EMBL" id="EAP87428.1"/>
    </source>
</evidence>
<dbReference type="KEGG" id="cat:CA2559_01695"/>
<dbReference type="RefSeq" id="WP_013186106.1">
    <property type="nucleotide sequence ID" value="NC_014230.1"/>
</dbReference>
<dbReference type="InterPro" id="IPR029069">
    <property type="entry name" value="HotDog_dom_sf"/>
</dbReference>
<dbReference type="PANTHER" id="PTHR31793">
    <property type="entry name" value="4-HYDROXYBENZOYL-COA THIOESTERASE FAMILY MEMBER"/>
    <property type="match status" value="1"/>
</dbReference>
<keyword evidence="2" id="KW-0378">Hydrolase</keyword>
<dbReference type="OrthoDB" id="9799036at2"/>
<dbReference type="Proteomes" id="UP000002297">
    <property type="component" value="Chromosome"/>
</dbReference>